<feature type="binding site" description="in dimeric form" evidence="16">
    <location>
        <position position="217"/>
    </location>
    <ligand>
        <name>Ca(2+)</name>
        <dbReference type="ChEBI" id="CHEBI:29108"/>
        <label>1</label>
    </ligand>
</feature>
<keyword evidence="11 17" id="KW-0442">Lipid degradation</keyword>
<keyword evidence="7 16" id="KW-0479">Metal-binding</keyword>
<dbReference type="PRINTS" id="PR01486">
    <property type="entry name" value="PHPHLIPASEA1"/>
</dbReference>
<evidence type="ECO:0000256" key="3">
    <source>
        <dbReference type="ARBA" id="ARBA00010525"/>
    </source>
</evidence>
<dbReference type="EC" id="3.1.1.32" evidence="17"/>
<evidence type="ECO:0000256" key="8">
    <source>
        <dbReference type="ARBA" id="ARBA00022729"/>
    </source>
</evidence>
<name>A0A840BQ59_9RHOO</name>
<comment type="similarity">
    <text evidence="3 17">Belongs to the phospholipase A1 family.</text>
</comment>
<comment type="catalytic activity">
    <reaction evidence="2 17">
        <text>a 1,2-diacyl-sn-glycero-3-phosphocholine + H2O = a 1-acyl-sn-glycero-3-phosphocholine + a fatty acid + H(+)</text>
        <dbReference type="Rhea" id="RHEA:15801"/>
        <dbReference type="ChEBI" id="CHEBI:15377"/>
        <dbReference type="ChEBI" id="CHEBI:15378"/>
        <dbReference type="ChEBI" id="CHEBI:28868"/>
        <dbReference type="ChEBI" id="CHEBI:57643"/>
        <dbReference type="ChEBI" id="CHEBI:58168"/>
        <dbReference type="EC" id="3.1.1.4"/>
    </reaction>
</comment>
<evidence type="ECO:0000313" key="19">
    <source>
        <dbReference type="Proteomes" id="UP000561045"/>
    </source>
</evidence>
<evidence type="ECO:0000256" key="2">
    <source>
        <dbReference type="ARBA" id="ARBA00001604"/>
    </source>
</evidence>
<feature type="signal peptide" evidence="17">
    <location>
        <begin position="1"/>
        <end position="23"/>
    </location>
</feature>
<keyword evidence="14 17" id="KW-0998">Cell outer membrane</keyword>
<dbReference type="SUPFAM" id="SSF56931">
    <property type="entry name" value="Outer membrane phospholipase A (OMPLA)"/>
    <property type="match status" value="1"/>
</dbReference>
<dbReference type="AlphaFoldDB" id="A0A840BQ59"/>
<keyword evidence="5" id="KW-1134">Transmembrane beta strand</keyword>
<feature type="active site" description="Nucleophile" evidence="15">
    <location>
        <position position="209"/>
    </location>
</feature>
<keyword evidence="19" id="KW-1185">Reference proteome</keyword>
<comment type="function">
    <text evidence="17">Hydrolysis of phosphatidylcholine with phospholipase A2 (EC 3.1.1.4) and phospholipase A1 (EC 3.1.1.32) activities.</text>
</comment>
<dbReference type="EC" id="3.1.1.4" evidence="17"/>
<evidence type="ECO:0000256" key="10">
    <source>
        <dbReference type="ARBA" id="ARBA00022837"/>
    </source>
</evidence>
<comment type="cofactor">
    <cofactor evidence="17">
        <name>Ca(2+)</name>
        <dbReference type="ChEBI" id="CHEBI:29108"/>
    </cofactor>
    <text evidence="17">Binds 1 Ca(2+) ion per monomer. In the dimeric form the Ca(2+) is bound by different amino acids with binding of each Ca(2+) shared with ligands coming from each monomer. The Ca(2+) ion may have a role in catalysis.</text>
</comment>
<keyword evidence="9 17" id="KW-0378">Hydrolase</keyword>
<comment type="subunit">
    <text evidence="4 17">Homodimer; dimerization is reversible, and the dimeric form is the active one.</text>
</comment>
<comment type="caution">
    <text evidence="18">The sequence shown here is derived from an EMBL/GenBank/DDBJ whole genome shotgun (WGS) entry which is preliminary data.</text>
</comment>
<accession>A0A840BQ59</accession>
<evidence type="ECO:0000256" key="5">
    <source>
        <dbReference type="ARBA" id="ARBA00022452"/>
    </source>
</evidence>
<feature type="binding site" description="in dimeric form" evidence="16">
    <location>
        <position position="171"/>
    </location>
    <ligand>
        <name>Ca(2+)</name>
        <dbReference type="ChEBI" id="CHEBI:29108"/>
        <label>1</label>
    </ligand>
</feature>
<dbReference type="Gene3D" id="2.40.230.10">
    <property type="entry name" value="Phospholipase A1"/>
    <property type="match status" value="1"/>
</dbReference>
<dbReference type="PANTHER" id="PTHR40457:SF1">
    <property type="entry name" value="PHOSPHOLIPASE A1"/>
    <property type="match status" value="1"/>
</dbReference>
<feature type="active site" description="Proton acceptor" evidence="15">
    <location>
        <position position="207"/>
    </location>
</feature>
<keyword evidence="8 17" id="KW-0732">Signal</keyword>
<dbReference type="GO" id="GO:0008970">
    <property type="term" value="F:phospholipase A1 activity"/>
    <property type="evidence" value="ECO:0007669"/>
    <property type="project" value="UniProtKB-EC"/>
</dbReference>
<dbReference type="EMBL" id="JACIET010000004">
    <property type="protein sequence ID" value="MBB4014814.1"/>
    <property type="molecule type" value="Genomic_DNA"/>
</dbReference>
<gene>
    <name evidence="18" type="ORF">GGR36_004171</name>
</gene>
<dbReference type="InterPro" id="IPR036541">
    <property type="entry name" value="PLipase_A1_sf"/>
</dbReference>
<evidence type="ECO:0000256" key="13">
    <source>
        <dbReference type="ARBA" id="ARBA00023136"/>
    </source>
</evidence>
<evidence type="ECO:0000256" key="17">
    <source>
        <dbReference type="RuleBase" id="RU366027"/>
    </source>
</evidence>
<dbReference type="PANTHER" id="PTHR40457">
    <property type="entry name" value="PHOSPHOLIPASE A1"/>
    <property type="match status" value="1"/>
</dbReference>
<dbReference type="RefSeq" id="WP_183638097.1">
    <property type="nucleotide sequence ID" value="NZ_BAABLE010000024.1"/>
</dbReference>
<protein>
    <recommendedName>
        <fullName evidence="17">Phospholipase A1</fullName>
        <ecNumber evidence="17">3.1.1.32</ecNumber>
        <ecNumber evidence="17">3.1.1.4</ecNumber>
    </recommendedName>
    <alternativeName>
        <fullName evidence="17">Phosphatidylcholine 1-acylhydrolase</fullName>
    </alternativeName>
</protein>
<dbReference type="Proteomes" id="UP000561045">
    <property type="component" value="Unassembled WGS sequence"/>
</dbReference>
<organism evidence="18 19">
    <name type="scientific">Niveibacterium umoris</name>
    <dbReference type="NCBI Taxonomy" id="1193620"/>
    <lineage>
        <taxon>Bacteria</taxon>
        <taxon>Pseudomonadati</taxon>
        <taxon>Pseudomonadota</taxon>
        <taxon>Betaproteobacteria</taxon>
        <taxon>Rhodocyclales</taxon>
        <taxon>Rhodocyclaceae</taxon>
        <taxon>Niveibacterium</taxon>
    </lineage>
</organism>
<evidence type="ECO:0000256" key="11">
    <source>
        <dbReference type="ARBA" id="ARBA00022963"/>
    </source>
</evidence>
<evidence type="ECO:0000313" key="18">
    <source>
        <dbReference type="EMBL" id="MBB4014814.1"/>
    </source>
</evidence>
<evidence type="ECO:0000256" key="4">
    <source>
        <dbReference type="ARBA" id="ARBA00011702"/>
    </source>
</evidence>
<evidence type="ECO:0000256" key="9">
    <source>
        <dbReference type="ARBA" id="ARBA00022801"/>
    </source>
</evidence>
<comment type="subcellular location">
    <subcellularLocation>
        <location evidence="17">Cell outer membrane</location>
        <topology evidence="17">Multi-pass membrane protein</topology>
    </subcellularLocation>
    <text evidence="17">One of the very few enzymes located there.</text>
</comment>
<proteinExistence type="inferred from homology"/>
<dbReference type="GO" id="GO:0009279">
    <property type="term" value="C:cell outer membrane"/>
    <property type="evidence" value="ECO:0007669"/>
    <property type="project" value="UniProtKB-SubCell"/>
</dbReference>
<dbReference type="CDD" id="cd00541">
    <property type="entry name" value="OMPLA"/>
    <property type="match status" value="1"/>
</dbReference>
<keyword evidence="13" id="KW-0472">Membrane</keyword>
<sequence length="340" mass="38509">MKPFRVAGFTPLAALLLAMPAHAVVEDCFNMKADAERLACYDRESGRNTRLALAPPEARPQPVVSPLSERWELDPPHKTGTFQFRYYKPIYILAARWTDDVNGDPYSPTRGAALHDTKSVAGTDTRLDSTEAKFQISFKVKMWENMVGDNGDLWMAYTQQSHWQLYNKAASSPFRETNYAPELINSWRTSLQMGGVKMSLLNLGLVHQSNGRANPLSRSWNRIYAQAGFEAGDLAVLVRPWYRLKEDADKDDNPDIENYVGRGDLTAIYQYKRQEFSMIARHSLRGGDESRGSVELNWAFPIYGNLRGHVQAFTGYGESLIDYNHRQTTFGLGISLAEWL</sequence>
<dbReference type="InterPro" id="IPR003187">
    <property type="entry name" value="PLipase_A1"/>
</dbReference>
<feature type="chain" id="PRO_5033112779" description="Phospholipase A1" evidence="17">
    <location>
        <begin position="24"/>
        <end position="340"/>
    </location>
</feature>
<evidence type="ECO:0000256" key="7">
    <source>
        <dbReference type="ARBA" id="ARBA00022723"/>
    </source>
</evidence>
<dbReference type="GO" id="GO:0016042">
    <property type="term" value="P:lipid catabolic process"/>
    <property type="evidence" value="ECO:0007669"/>
    <property type="project" value="UniProtKB-KW"/>
</dbReference>
<evidence type="ECO:0000256" key="12">
    <source>
        <dbReference type="ARBA" id="ARBA00023098"/>
    </source>
</evidence>
<feature type="binding site" description="in dimeric form" evidence="16">
    <location>
        <position position="252"/>
    </location>
    <ligand>
        <name>Ca(2+)</name>
        <dbReference type="ChEBI" id="CHEBI:29108"/>
        <label>1</label>
    </ligand>
</feature>
<evidence type="ECO:0000256" key="1">
    <source>
        <dbReference type="ARBA" id="ARBA00000111"/>
    </source>
</evidence>
<keyword evidence="10 16" id="KW-0106">Calcium</keyword>
<reference evidence="18 19" key="1">
    <citation type="submission" date="2020-08" db="EMBL/GenBank/DDBJ databases">
        <title>Genomic Encyclopedia of Type Strains, Phase IV (KMG-IV): sequencing the most valuable type-strain genomes for metagenomic binning, comparative biology and taxonomic classification.</title>
        <authorList>
            <person name="Goeker M."/>
        </authorList>
    </citation>
    <scope>NUCLEOTIDE SEQUENCE [LARGE SCALE GENOMIC DNA]</scope>
    <source>
        <strain evidence="18 19">DSM 106739</strain>
    </source>
</reference>
<keyword evidence="12 17" id="KW-0443">Lipid metabolism</keyword>
<evidence type="ECO:0000256" key="6">
    <source>
        <dbReference type="ARBA" id="ARBA00022692"/>
    </source>
</evidence>
<dbReference type="GO" id="GO:0004623">
    <property type="term" value="F:phospholipase A2 activity"/>
    <property type="evidence" value="ECO:0007669"/>
    <property type="project" value="UniProtKB-EC"/>
</dbReference>
<dbReference type="GO" id="GO:0005509">
    <property type="term" value="F:calcium ion binding"/>
    <property type="evidence" value="ECO:0007669"/>
    <property type="project" value="TreeGrafter"/>
</dbReference>
<dbReference type="Pfam" id="PF02253">
    <property type="entry name" value="PLA1"/>
    <property type="match status" value="1"/>
</dbReference>
<keyword evidence="6" id="KW-0812">Transmembrane</keyword>
<comment type="catalytic activity">
    <reaction evidence="1 17">
        <text>a 1,2-diacyl-sn-glycero-3-phosphocholine + H2O = a 2-acyl-sn-glycero-3-phosphocholine + a fatty acid + H(+)</text>
        <dbReference type="Rhea" id="RHEA:18689"/>
        <dbReference type="ChEBI" id="CHEBI:15377"/>
        <dbReference type="ChEBI" id="CHEBI:15378"/>
        <dbReference type="ChEBI" id="CHEBI:28868"/>
        <dbReference type="ChEBI" id="CHEBI:57643"/>
        <dbReference type="ChEBI" id="CHEBI:57875"/>
        <dbReference type="EC" id="3.1.1.32"/>
    </reaction>
</comment>
<evidence type="ECO:0000256" key="15">
    <source>
        <dbReference type="PIRSR" id="PIRSR603187-1"/>
    </source>
</evidence>
<evidence type="ECO:0000256" key="16">
    <source>
        <dbReference type="PIRSR" id="PIRSR603187-2"/>
    </source>
</evidence>
<evidence type="ECO:0000256" key="14">
    <source>
        <dbReference type="ARBA" id="ARBA00023237"/>
    </source>
</evidence>
<feature type="binding site" description="in dimeric form" evidence="16">
    <location>
        <position position="212"/>
    </location>
    <ligand>
        <name>Ca(2+)</name>
        <dbReference type="ChEBI" id="CHEBI:29108"/>
        <label>1</label>
    </ligand>
</feature>